<dbReference type="PROSITE" id="PS50157">
    <property type="entry name" value="ZINC_FINGER_C2H2_2"/>
    <property type="match status" value="3"/>
</dbReference>
<keyword evidence="1" id="KW-0479">Metal-binding</keyword>
<keyword evidence="2 4" id="KW-0863">Zinc-finger</keyword>
<feature type="domain" description="C2H2-type" evidence="5">
    <location>
        <begin position="227"/>
        <end position="254"/>
    </location>
</feature>
<feature type="domain" description="C2H2-type" evidence="5">
    <location>
        <begin position="194"/>
        <end position="217"/>
    </location>
</feature>
<feature type="domain" description="C2H2-type" evidence="5">
    <location>
        <begin position="166"/>
        <end position="193"/>
    </location>
</feature>
<dbReference type="PANTHER" id="PTHR16515:SF21">
    <property type="entry name" value="PR DOMAIN ZINC FINGER PROTEIN 13"/>
    <property type="match status" value="1"/>
</dbReference>
<keyword evidence="6" id="KW-1185">Reference proteome</keyword>
<dbReference type="KEGG" id="tnl:113495195"/>
<dbReference type="CTD" id="59336"/>
<dbReference type="Gene3D" id="3.30.160.60">
    <property type="entry name" value="Classic Zinc Finger"/>
    <property type="match status" value="3"/>
</dbReference>
<reference evidence="7" key="1">
    <citation type="submission" date="2025-08" db="UniProtKB">
        <authorList>
            <consortium name="RefSeq"/>
        </authorList>
    </citation>
    <scope>IDENTIFICATION</scope>
</reference>
<dbReference type="InterPro" id="IPR036236">
    <property type="entry name" value="Znf_C2H2_sf"/>
</dbReference>
<organism evidence="6 7">
    <name type="scientific">Trichoplusia ni</name>
    <name type="common">Cabbage looper</name>
    <dbReference type="NCBI Taxonomy" id="7111"/>
    <lineage>
        <taxon>Eukaryota</taxon>
        <taxon>Metazoa</taxon>
        <taxon>Ecdysozoa</taxon>
        <taxon>Arthropoda</taxon>
        <taxon>Hexapoda</taxon>
        <taxon>Insecta</taxon>
        <taxon>Pterygota</taxon>
        <taxon>Neoptera</taxon>
        <taxon>Endopterygota</taxon>
        <taxon>Lepidoptera</taxon>
        <taxon>Glossata</taxon>
        <taxon>Ditrysia</taxon>
        <taxon>Noctuoidea</taxon>
        <taxon>Noctuidae</taxon>
        <taxon>Plusiinae</taxon>
        <taxon>Trichoplusia</taxon>
    </lineage>
</organism>
<dbReference type="PANTHER" id="PTHR16515">
    <property type="entry name" value="PR DOMAIN ZINC FINGER PROTEIN"/>
    <property type="match status" value="1"/>
</dbReference>
<evidence type="ECO:0000256" key="1">
    <source>
        <dbReference type="ARBA" id="ARBA00022723"/>
    </source>
</evidence>
<evidence type="ECO:0000256" key="2">
    <source>
        <dbReference type="ARBA" id="ARBA00022771"/>
    </source>
</evidence>
<dbReference type="InterPro" id="IPR013087">
    <property type="entry name" value="Znf_C2H2_type"/>
</dbReference>
<dbReference type="InParanoid" id="A0A7E5VMS6"/>
<evidence type="ECO:0000256" key="4">
    <source>
        <dbReference type="PROSITE-ProRule" id="PRU00042"/>
    </source>
</evidence>
<dbReference type="FunFam" id="3.30.160.60:FF:000446">
    <property type="entry name" value="Zinc finger protein"/>
    <property type="match status" value="1"/>
</dbReference>
<dbReference type="SMART" id="SM00355">
    <property type="entry name" value="ZnF_C2H2"/>
    <property type="match status" value="4"/>
</dbReference>
<dbReference type="OrthoDB" id="9998363at2759"/>
<keyword evidence="3" id="KW-0862">Zinc</keyword>
<gene>
    <name evidence="7" type="primary">LOC113495195</name>
</gene>
<dbReference type="InterPro" id="IPR050331">
    <property type="entry name" value="Zinc_finger"/>
</dbReference>
<dbReference type="RefSeq" id="XP_026729605.1">
    <property type="nucleotide sequence ID" value="XM_026873804.1"/>
</dbReference>
<dbReference type="GO" id="GO:0010468">
    <property type="term" value="P:regulation of gene expression"/>
    <property type="evidence" value="ECO:0007669"/>
    <property type="project" value="TreeGrafter"/>
</dbReference>
<evidence type="ECO:0000313" key="6">
    <source>
        <dbReference type="Proteomes" id="UP000322000"/>
    </source>
</evidence>
<protein>
    <submittedName>
        <fullName evidence="7">Zinc finger protein 668</fullName>
    </submittedName>
</protein>
<dbReference type="PROSITE" id="PS00028">
    <property type="entry name" value="ZINC_FINGER_C2H2_1"/>
    <property type="match status" value="3"/>
</dbReference>
<evidence type="ECO:0000313" key="7">
    <source>
        <dbReference type="RefSeq" id="XP_026729605.1"/>
    </source>
</evidence>
<sequence length="259" mass="28495">MTRIRRTVQVYMELDSSGRLRAVGGSPARLCARARLAPHAGAASASLQLASAPLLQLRVAAALAPHAELLLWFSGAALAALRMPHLTPRNIRARRDYACHRCGAAFADPNPLKIHLFLDCAPYEPRAFWRLAAERLRAAAPAPAPPPGPAELEALATAWGRSHDGHRCLYCGKLYSRRYGLKIHIRTHTGYRPLRCRYCSRAFGDPSNLNKHVRLHAAGGRATAARYSCDACGRALARRRDLERHARTHTLSHSLTQGQ</sequence>
<dbReference type="Pfam" id="PF00096">
    <property type="entry name" value="zf-C2H2"/>
    <property type="match status" value="3"/>
</dbReference>
<dbReference type="GO" id="GO:0008270">
    <property type="term" value="F:zinc ion binding"/>
    <property type="evidence" value="ECO:0007669"/>
    <property type="project" value="UniProtKB-KW"/>
</dbReference>
<evidence type="ECO:0000256" key="3">
    <source>
        <dbReference type="ARBA" id="ARBA00022833"/>
    </source>
</evidence>
<dbReference type="FunFam" id="3.30.160.60:FF:000616">
    <property type="entry name" value="PR domain zinc finger protein 13"/>
    <property type="match status" value="1"/>
</dbReference>
<dbReference type="GeneID" id="113495195"/>
<proteinExistence type="predicted"/>
<dbReference type="AlphaFoldDB" id="A0A7E5VMS6"/>
<dbReference type="GO" id="GO:0005634">
    <property type="term" value="C:nucleus"/>
    <property type="evidence" value="ECO:0007669"/>
    <property type="project" value="TreeGrafter"/>
</dbReference>
<dbReference type="Proteomes" id="UP000322000">
    <property type="component" value="Chromosome 6"/>
</dbReference>
<name>A0A7E5VMS6_TRINI</name>
<evidence type="ECO:0000259" key="5">
    <source>
        <dbReference type="PROSITE" id="PS50157"/>
    </source>
</evidence>
<accession>A0A7E5VMS6</accession>
<dbReference type="SUPFAM" id="SSF57667">
    <property type="entry name" value="beta-beta-alpha zinc fingers"/>
    <property type="match status" value="2"/>
</dbReference>